<accession>A0A1H5GWE1</accession>
<dbReference type="AlphaFoldDB" id="A0A1H5GWE1"/>
<sequence length="102" mass="11142">MAAFFMHPGTTGLVANHPTVAFANPHCAEHGIRLWSQRLHSLPPSHKGFNKPLSACRITAVTLSGLLAERKKAAAEFCVFLHKAPRCIVLPCCPLTREERSA</sequence>
<dbReference type="STRING" id="53406.SAMN05421553_4251"/>
<dbReference type="Proteomes" id="UP000242849">
    <property type="component" value="Unassembled WGS sequence"/>
</dbReference>
<gene>
    <name evidence="1" type="ORF">SAMN05421553_4251</name>
</gene>
<protein>
    <submittedName>
        <fullName evidence="1">Uncharacterized protein</fullName>
    </submittedName>
</protein>
<dbReference type="EMBL" id="FNSC01000001">
    <property type="protein sequence ID" value="SEE19834.1"/>
    <property type="molecule type" value="Genomic_DNA"/>
</dbReference>
<evidence type="ECO:0000313" key="2">
    <source>
        <dbReference type="Proteomes" id="UP000242849"/>
    </source>
</evidence>
<organism evidence="1 2">
    <name type="scientific">Pseudomonas anguilliseptica</name>
    <dbReference type="NCBI Taxonomy" id="53406"/>
    <lineage>
        <taxon>Bacteria</taxon>
        <taxon>Pseudomonadati</taxon>
        <taxon>Pseudomonadota</taxon>
        <taxon>Gammaproteobacteria</taxon>
        <taxon>Pseudomonadales</taxon>
        <taxon>Pseudomonadaceae</taxon>
        <taxon>Pseudomonas</taxon>
    </lineage>
</organism>
<reference evidence="2" key="1">
    <citation type="submission" date="2016-10" db="EMBL/GenBank/DDBJ databases">
        <authorList>
            <person name="Varghese N."/>
            <person name="Submissions S."/>
        </authorList>
    </citation>
    <scope>NUCLEOTIDE SEQUENCE [LARGE SCALE GENOMIC DNA]</scope>
    <source>
        <strain evidence="2">DSM 12111</strain>
    </source>
</reference>
<keyword evidence="2" id="KW-1185">Reference proteome</keyword>
<name>A0A1H5GWE1_PSEAG</name>
<evidence type="ECO:0000313" key="1">
    <source>
        <dbReference type="EMBL" id="SEE19834.1"/>
    </source>
</evidence>
<proteinExistence type="predicted"/>